<dbReference type="AlphaFoldDB" id="A0AAV3ZLW2"/>
<gene>
    <name evidence="1" type="ORF">PoB_002200600</name>
</gene>
<comment type="caution">
    <text evidence="1">The sequence shown here is derived from an EMBL/GenBank/DDBJ whole genome shotgun (WGS) entry which is preliminary data.</text>
</comment>
<proteinExistence type="predicted"/>
<dbReference type="EMBL" id="BLXT01002514">
    <property type="protein sequence ID" value="GFN95500.1"/>
    <property type="molecule type" value="Genomic_DNA"/>
</dbReference>
<reference evidence="1 2" key="1">
    <citation type="journal article" date="2021" name="Elife">
        <title>Chloroplast acquisition without the gene transfer in kleptoplastic sea slugs, Plakobranchus ocellatus.</title>
        <authorList>
            <person name="Maeda T."/>
            <person name="Takahashi S."/>
            <person name="Yoshida T."/>
            <person name="Shimamura S."/>
            <person name="Takaki Y."/>
            <person name="Nagai Y."/>
            <person name="Toyoda A."/>
            <person name="Suzuki Y."/>
            <person name="Arimoto A."/>
            <person name="Ishii H."/>
            <person name="Satoh N."/>
            <person name="Nishiyama T."/>
            <person name="Hasebe M."/>
            <person name="Maruyama T."/>
            <person name="Minagawa J."/>
            <person name="Obokata J."/>
            <person name="Shigenobu S."/>
        </authorList>
    </citation>
    <scope>NUCLEOTIDE SEQUENCE [LARGE SCALE GENOMIC DNA]</scope>
</reference>
<evidence type="ECO:0000313" key="1">
    <source>
        <dbReference type="EMBL" id="GFN95500.1"/>
    </source>
</evidence>
<keyword evidence="2" id="KW-1185">Reference proteome</keyword>
<evidence type="ECO:0000313" key="2">
    <source>
        <dbReference type="Proteomes" id="UP000735302"/>
    </source>
</evidence>
<protein>
    <submittedName>
        <fullName evidence="1">Uncharacterized protein</fullName>
    </submittedName>
</protein>
<accession>A0AAV3ZLW2</accession>
<organism evidence="1 2">
    <name type="scientific">Plakobranchus ocellatus</name>
    <dbReference type="NCBI Taxonomy" id="259542"/>
    <lineage>
        <taxon>Eukaryota</taxon>
        <taxon>Metazoa</taxon>
        <taxon>Spiralia</taxon>
        <taxon>Lophotrochozoa</taxon>
        <taxon>Mollusca</taxon>
        <taxon>Gastropoda</taxon>
        <taxon>Heterobranchia</taxon>
        <taxon>Euthyneura</taxon>
        <taxon>Panpulmonata</taxon>
        <taxon>Sacoglossa</taxon>
        <taxon>Placobranchoidea</taxon>
        <taxon>Plakobranchidae</taxon>
        <taxon>Plakobranchus</taxon>
    </lineage>
</organism>
<sequence>MEVYREKLLKIPQRCKKRTVPVAFLYKRQARRRSNKTAGKKQIGVTGPCPRTATALLAESKSAKPPVGPNLRPGFACGCWTRLSLIVFSHSHKYALALPALACSAARAARVLMVEVTDSIKF</sequence>
<name>A0AAV3ZLW2_9GAST</name>
<dbReference type="Proteomes" id="UP000735302">
    <property type="component" value="Unassembled WGS sequence"/>
</dbReference>